<reference evidence="1 2" key="1">
    <citation type="journal article" date="2020" name="Front. Microbiol.">
        <title>Single-cell genomics of novel Actinobacteria with the Wood-Ljungdahl pathway discovered in a serpentinizing system.</title>
        <authorList>
            <person name="Merino N."/>
            <person name="Kawai M."/>
            <person name="Boyd E.S."/>
            <person name="Colman D.R."/>
            <person name="McGlynn S.E."/>
            <person name="Nealson K.H."/>
            <person name="Kurokawa K."/>
            <person name="Hongoh Y."/>
        </authorList>
    </citation>
    <scope>NUCLEOTIDE SEQUENCE [LARGE SCALE GENOMIC DNA]</scope>
    <source>
        <strain evidence="1 2">S03</strain>
    </source>
</reference>
<sequence>MTEGKLWRLKHHHYSFAGDVVLDPFVGSGTT</sequence>
<organism evidence="1 2">
    <name type="scientific">Candidatus Hakubella thermalkaliphila</name>
    <dbReference type="NCBI Taxonomy" id="2754717"/>
    <lineage>
        <taxon>Bacteria</taxon>
        <taxon>Bacillati</taxon>
        <taxon>Actinomycetota</taxon>
        <taxon>Actinomycetota incertae sedis</taxon>
        <taxon>Candidatus Hakubellales</taxon>
        <taxon>Candidatus Hakubellaceae</taxon>
        <taxon>Candidatus Hakubella</taxon>
    </lineage>
</organism>
<protein>
    <submittedName>
        <fullName evidence="1">Uncharacterized protein</fullName>
    </submittedName>
</protein>
<comment type="caution">
    <text evidence="1">The sequence shown here is derived from an EMBL/GenBank/DDBJ whole genome shotgun (WGS) entry which is preliminary data.</text>
</comment>
<proteinExistence type="predicted"/>
<dbReference type="SUPFAM" id="SSF53335">
    <property type="entry name" value="S-adenosyl-L-methionine-dependent methyltransferases"/>
    <property type="match status" value="1"/>
</dbReference>
<dbReference type="Gene3D" id="3.40.50.150">
    <property type="entry name" value="Vaccinia Virus protein VP39"/>
    <property type="match status" value="1"/>
</dbReference>
<gene>
    <name evidence="1" type="ORF">HKBW3S03_01847</name>
</gene>
<evidence type="ECO:0000313" key="2">
    <source>
        <dbReference type="Proteomes" id="UP000574717"/>
    </source>
</evidence>
<dbReference type="EMBL" id="BLRU01000377">
    <property type="protein sequence ID" value="GFP20345.1"/>
    <property type="molecule type" value="Genomic_DNA"/>
</dbReference>
<evidence type="ECO:0000313" key="1">
    <source>
        <dbReference type="EMBL" id="GFP20345.1"/>
    </source>
</evidence>
<dbReference type="AlphaFoldDB" id="A0A6V8NJG1"/>
<feature type="non-terminal residue" evidence="1">
    <location>
        <position position="31"/>
    </location>
</feature>
<dbReference type="InterPro" id="IPR029063">
    <property type="entry name" value="SAM-dependent_MTases_sf"/>
</dbReference>
<accession>A0A6V8NJG1</accession>
<name>A0A6V8NJG1_9ACTN</name>
<dbReference type="Proteomes" id="UP000574717">
    <property type="component" value="Unassembled WGS sequence"/>
</dbReference>